<dbReference type="AlphaFoldDB" id="W5IIM7"/>
<gene>
    <name evidence="2" type="ORF">HMPREF9020_00516</name>
</gene>
<evidence type="ECO:0000313" key="3">
    <source>
        <dbReference type="Proteomes" id="UP000005777"/>
    </source>
</evidence>
<accession>W5IIM7</accession>
<feature type="region of interest" description="Disordered" evidence="1">
    <location>
        <begin position="73"/>
        <end position="92"/>
    </location>
</feature>
<organism evidence="2 3">
    <name type="scientific">Scardovia inopinata F0304</name>
    <dbReference type="NCBI Taxonomy" id="641146"/>
    <lineage>
        <taxon>Bacteria</taxon>
        <taxon>Bacillati</taxon>
        <taxon>Actinomycetota</taxon>
        <taxon>Actinomycetes</taxon>
        <taxon>Bifidobacteriales</taxon>
        <taxon>Bifidobacteriaceae</taxon>
        <taxon>Scardovia</taxon>
    </lineage>
</organism>
<comment type="caution">
    <text evidence="2">The sequence shown here is derived from an EMBL/GenBank/DDBJ whole genome shotgun (WGS) entry which is preliminary data.</text>
</comment>
<evidence type="ECO:0000313" key="2">
    <source>
        <dbReference type="EMBL" id="EFG26887.2"/>
    </source>
</evidence>
<proteinExistence type="predicted"/>
<protein>
    <submittedName>
        <fullName evidence="2">Uncharacterized protein</fullName>
    </submittedName>
</protein>
<keyword evidence="3" id="KW-1185">Reference proteome</keyword>
<sequence>MPQYELKESAASLGSLINLYKITLGPRGKVTSRLVHSYSPQEQYPLGSDRYYNDRPNLFLDILDLLDGHDWEDTSSQKESAQVRTSPDQVGGEKTVHLRTLCERSLRKAADGSGNARRFKDARSLWNNIQSHASRGLVRPQDNPIVEVRRSHNWKRNQPFKDVPADPQAWLVISVYSRSNPRKDSFYAFRGLPATLEALSQSQDQTQSKNAAAFLRAMEDNADYPTYGQVAALLEDSNMIVFHNDASFSNWLRQQTRGSEEIFRETPVEVTVEPDPSLPEEDPSYLPPQSRLTVGRLAKILAQEN</sequence>
<feature type="compositionally biased region" description="Polar residues" evidence="1">
    <location>
        <begin position="77"/>
        <end position="88"/>
    </location>
</feature>
<dbReference type="eggNOG" id="ENOG5031JZG">
    <property type="taxonomic scope" value="Bacteria"/>
</dbReference>
<reference evidence="2 3" key="1">
    <citation type="submission" date="2012-01" db="EMBL/GenBank/DDBJ databases">
        <title>The Genome Sequence of Scardovia inopinata F0304.</title>
        <authorList>
            <consortium name="The Broad Institute Genome Sequencing Platform"/>
            <person name="Ward D."/>
            <person name="Earl A."/>
            <person name="Feldgarden M."/>
            <person name="Gevers D."/>
            <person name="Young S."/>
            <person name="Zeng Q."/>
            <person name="Koehrsen M."/>
            <person name="Alvarado L."/>
            <person name="Berlin A.M."/>
            <person name="Borenstein D."/>
            <person name="Chapman S.B."/>
            <person name="Chen Z."/>
            <person name="Engels R."/>
            <person name="Freedman E."/>
            <person name="Gellesch M."/>
            <person name="Goldberg J."/>
            <person name="Griggs A."/>
            <person name="Gujja S."/>
            <person name="Heilman E.R."/>
            <person name="Heiman D.I."/>
            <person name="Hepburn T.A."/>
            <person name="Howarth C."/>
            <person name="Jen D."/>
            <person name="Larson L."/>
            <person name="Mehta T."/>
            <person name="Park D."/>
            <person name="Pearson M."/>
            <person name="Richards J."/>
            <person name="Roberts A."/>
            <person name="Saif S."/>
            <person name="Shea T.D."/>
            <person name="Shenoy N."/>
            <person name="Sisk P."/>
            <person name="Stolte C."/>
            <person name="Sykes S.N."/>
            <person name="Walk T."/>
            <person name="White J."/>
            <person name="Yandava C."/>
            <person name="Izard J."/>
            <person name="Baranova O.V."/>
            <person name="Blanton J.M."/>
            <person name="Tanner A.C."/>
            <person name="Dewhirst F."/>
            <person name="Haas B."/>
            <person name="Nusbaum C."/>
            <person name="Birren B."/>
        </authorList>
    </citation>
    <scope>NUCLEOTIDE SEQUENCE [LARGE SCALE GENOMIC DNA]</scope>
    <source>
        <strain evidence="2 3">F0304</strain>
    </source>
</reference>
<dbReference type="Proteomes" id="UP000005777">
    <property type="component" value="Unassembled WGS sequence"/>
</dbReference>
<dbReference type="HOGENOM" id="CLU_810968_0_0_11"/>
<dbReference type="RefSeq" id="WP_040590508.1">
    <property type="nucleotide sequence ID" value="NZ_GG770225.1"/>
</dbReference>
<evidence type="ECO:0000256" key="1">
    <source>
        <dbReference type="SAM" id="MobiDB-lite"/>
    </source>
</evidence>
<dbReference type="EMBL" id="ADCX01000003">
    <property type="protein sequence ID" value="EFG26887.2"/>
    <property type="molecule type" value="Genomic_DNA"/>
</dbReference>
<name>W5IIM7_SCAIO</name>